<dbReference type="Proteomes" id="UP001519460">
    <property type="component" value="Unassembled WGS sequence"/>
</dbReference>
<organism evidence="1 2">
    <name type="scientific">Batillaria attramentaria</name>
    <dbReference type="NCBI Taxonomy" id="370345"/>
    <lineage>
        <taxon>Eukaryota</taxon>
        <taxon>Metazoa</taxon>
        <taxon>Spiralia</taxon>
        <taxon>Lophotrochozoa</taxon>
        <taxon>Mollusca</taxon>
        <taxon>Gastropoda</taxon>
        <taxon>Caenogastropoda</taxon>
        <taxon>Sorbeoconcha</taxon>
        <taxon>Cerithioidea</taxon>
        <taxon>Batillariidae</taxon>
        <taxon>Batillaria</taxon>
    </lineage>
</organism>
<accession>A0ABD0LJV4</accession>
<name>A0ABD0LJV4_9CAEN</name>
<dbReference type="EMBL" id="JACVVK020000043">
    <property type="protein sequence ID" value="KAK7499582.1"/>
    <property type="molecule type" value="Genomic_DNA"/>
</dbReference>
<protein>
    <submittedName>
        <fullName evidence="1">Uncharacterized protein</fullName>
    </submittedName>
</protein>
<reference evidence="1 2" key="1">
    <citation type="journal article" date="2023" name="Sci. Data">
        <title>Genome assembly of the Korean intertidal mud-creeper Batillaria attramentaria.</title>
        <authorList>
            <person name="Patra A.K."/>
            <person name="Ho P.T."/>
            <person name="Jun S."/>
            <person name="Lee S.J."/>
            <person name="Kim Y."/>
            <person name="Won Y.J."/>
        </authorList>
    </citation>
    <scope>NUCLEOTIDE SEQUENCE [LARGE SCALE GENOMIC DNA]</scope>
    <source>
        <strain evidence="1">Wonlab-2016</strain>
    </source>
</reference>
<dbReference type="AlphaFoldDB" id="A0ABD0LJV4"/>
<evidence type="ECO:0000313" key="1">
    <source>
        <dbReference type="EMBL" id="KAK7499582.1"/>
    </source>
</evidence>
<gene>
    <name evidence="1" type="ORF">BaRGS_00009234</name>
</gene>
<sequence length="111" mass="12725">MNMHEMKASQRCNLYTSSCSLPSPIRADRCEGVCRYQERGEFGWRREMVWYSNSTEDMELVVVDSGWTESGDARRGILTPHPHTRYIDLSHSRAPYPALKLAPSRGCSQTQ</sequence>
<evidence type="ECO:0000313" key="2">
    <source>
        <dbReference type="Proteomes" id="UP001519460"/>
    </source>
</evidence>
<proteinExistence type="predicted"/>
<keyword evidence="2" id="KW-1185">Reference proteome</keyword>
<comment type="caution">
    <text evidence="1">The sequence shown here is derived from an EMBL/GenBank/DDBJ whole genome shotgun (WGS) entry which is preliminary data.</text>
</comment>